<keyword evidence="4" id="KW-1185">Reference proteome</keyword>
<dbReference type="SUPFAM" id="SSF64182">
    <property type="entry name" value="DHH phosphoesterases"/>
    <property type="match status" value="1"/>
</dbReference>
<dbReference type="EMBL" id="FOPJ01000003">
    <property type="protein sequence ID" value="SFG36069.1"/>
    <property type="molecule type" value="Genomic_DNA"/>
</dbReference>
<dbReference type="OrthoDB" id="9803668at2"/>
<reference evidence="3 4" key="1">
    <citation type="submission" date="2016-10" db="EMBL/GenBank/DDBJ databases">
        <authorList>
            <person name="de Groot N.N."/>
        </authorList>
    </citation>
    <scope>NUCLEOTIDE SEQUENCE [LARGE SCALE GENOMIC DNA]</scope>
    <source>
        <strain>J11</strain>
        <strain evidence="4">PG 39</strain>
    </source>
</reference>
<feature type="domain" description="DDH" evidence="1">
    <location>
        <begin position="14"/>
        <end position="153"/>
    </location>
</feature>
<evidence type="ECO:0000313" key="3">
    <source>
        <dbReference type="EMBL" id="SFG36069.1"/>
    </source>
</evidence>
<sequence length="309" mass="32593">MQRAAELLRSATKAVVIGHIRPDADAIGSIGGMIIGLEKLGIPCQGLIGQTTPIPDNMLSIPRAETISCTETLPEADLVVIVDCGSIDRTGALAQQVAAHPNTLVLDHHASNTGFGNHNVVAKVESTTSLIAELFEEMGIELDVELAHALYAGLVTDTGSFRWGTSRMHLLAAKLMDTGLNVRIIGEELMDNTTVRDTRRIGAVLANLRTYTVGDIKVGVLVANHGVISTCSDAAVESLVDAVRALDGVELGVVLKENDPDIWSVSLRSTSMNVANIAVKLGGGGHIPAAGYTARGDRDRVLKELLANL</sequence>
<protein>
    <submittedName>
        <fullName evidence="3">Phosphoesterase RecJ domain-containing protein</fullName>
    </submittedName>
</protein>
<dbReference type="InterPro" id="IPR001667">
    <property type="entry name" value="DDH_dom"/>
</dbReference>
<dbReference type="Proteomes" id="UP000199065">
    <property type="component" value="Unassembled WGS sequence"/>
</dbReference>
<evidence type="ECO:0000259" key="2">
    <source>
        <dbReference type="Pfam" id="PF02272"/>
    </source>
</evidence>
<dbReference type="Gene3D" id="3.90.1640.10">
    <property type="entry name" value="inorganic pyrophosphatase (n-terminal core)"/>
    <property type="match status" value="1"/>
</dbReference>
<dbReference type="InterPro" id="IPR038763">
    <property type="entry name" value="DHH_sf"/>
</dbReference>
<dbReference type="Pfam" id="PF02272">
    <property type="entry name" value="DHHA1"/>
    <property type="match status" value="1"/>
</dbReference>
<feature type="domain" description="DHHA1" evidence="2">
    <location>
        <begin position="231"/>
        <end position="304"/>
    </location>
</feature>
<dbReference type="Pfam" id="PF01368">
    <property type="entry name" value="DHH"/>
    <property type="match status" value="1"/>
</dbReference>
<evidence type="ECO:0000259" key="1">
    <source>
        <dbReference type="Pfam" id="PF01368"/>
    </source>
</evidence>
<dbReference type="Gene3D" id="3.10.310.30">
    <property type="match status" value="1"/>
</dbReference>
<dbReference type="PANTHER" id="PTHR47618">
    <property type="entry name" value="BIFUNCTIONAL OLIGORIBONUCLEASE AND PAP PHOSPHATASE NRNA"/>
    <property type="match status" value="1"/>
</dbReference>
<gene>
    <name evidence="3" type="ORF">SAMN05660282_00646</name>
</gene>
<dbReference type="PANTHER" id="PTHR47618:SF1">
    <property type="entry name" value="BIFUNCTIONAL OLIGORIBONUCLEASE AND PAP PHOSPHATASE NRNA"/>
    <property type="match status" value="1"/>
</dbReference>
<organism evidence="3 4">
    <name type="scientific">Corynebacterium spheniscorum</name>
    <dbReference type="NCBI Taxonomy" id="185761"/>
    <lineage>
        <taxon>Bacteria</taxon>
        <taxon>Bacillati</taxon>
        <taxon>Actinomycetota</taxon>
        <taxon>Actinomycetes</taxon>
        <taxon>Mycobacteriales</taxon>
        <taxon>Corynebacteriaceae</taxon>
        <taxon>Corynebacterium</taxon>
    </lineage>
</organism>
<dbReference type="GO" id="GO:0003676">
    <property type="term" value="F:nucleic acid binding"/>
    <property type="evidence" value="ECO:0007669"/>
    <property type="project" value="InterPro"/>
</dbReference>
<dbReference type="AlphaFoldDB" id="A0A1I2R9B4"/>
<dbReference type="RefSeq" id="WP_092284371.1">
    <property type="nucleotide sequence ID" value="NZ_FOPJ01000003.1"/>
</dbReference>
<dbReference type="STRING" id="185761.SAMN05660282_00646"/>
<evidence type="ECO:0000313" key="4">
    <source>
        <dbReference type="Proteomes" id="UP000199065"/>
    </source>
</evidence>
<proteinExistence type="predicted"/>
<dbReference type="InterPro" id="IPR003156">
    <property type="entry name" value="DHHA1_dom"/>
</dbReference>
<name>A0A1I2R9B4_9CORY</name>
<accession>A0A1I2R9B4</accession>
<dbReference type="InterPro" id="IPR051319">
    <property type="entry name" value="Oligoribo/pAp-PDE_c-di-AMP_PDE"/>
</dbReference>